<dbReference type="OrthoDB" id="2083811at2"/>
<name>A0A223AR88_9FIRM</name>
<accession>A0A223AR88</accession>
<dbReference type="EMBL" id="CP016199">
    <property type="protein sequence ID" value="ASS37452.1"/>
    <property type="molecule type" value="Genomic_DNA"/>
</dbReference>
<evidence type="ECO:0000259" key="1">
    <source>
        <dbReference type="Pfam" id="PF20296"/>
    </source>
</evidence>
<dbReference type="RefSeq" id="WP_094233679.1">
    <property type="nucleotide sequence ID" value="NZ_CP016199.1"/>
</dbReference>
<reference evidence="3" key="1">
    <citation type="submission" date="2016-05" db="EMBL/GenBank/DDBJ databases">
        <authorList>
            <person name="Holder M.E."/>
            <person name="Ajami N.J."/>
            <person name="Petrosino J.F."/>
        </authorList>
    </citation>
    <scope>NUCLEOTIDE SEQUENCE [LARGE SCALE GENOMIC DNA]</scope>
    <source>
        <strain evidence="3">ATCC 700696</strain>
    </source>
</reference>
<gene>
    <name evidence="2" type="ORF">AXF17_02535</name>
</gene>
<protein>
    <recommendedName>
        <fullName evidence="1">Methylase-associated X1 domain-containing protein</fullName>
    </recommendedName>
</protein>
<dbReference type="AlphaFoldDB" id="A0A223AR88"/>
<sequence length="182" mass="20696">MSDKPKKLKKQELNKRFIEGLGEHVLWVSDEDSAPLLIDICSNTGTEYRLRAYLYNLTNPPGGRAADEYKAQIILPGQQKKERASLDYSDGRFPLLVAYAQEGKDGVFVLWDADKHENIAFSSNIQVKSDAIIMALYKKIVRSSRTNNEIIVSARPQYLYEAIRERMSIMRQNVLEAADGIK</sequence>
<evidence type="ECO:0000313" key="3">
    <source>
        <dbReference type="Proteomes" id="UP000214689"/>
    </source>
</evidence>
<proteinExistence type="predicted"/>
<organism evidence="2 3">
    <name type="scientific">Mogibacterium pumilum</name>
    <dbReference type="NCBI Taxonomy" id="86332"/>
    <lineage>
        <taxon>Bacteria</taxon>
        <taxon>Bacillati</taxon>
        <taxon>Bacillota</taxon>
        <taxon>Clostridia</taxon>
        <taxon>Peptostreptococcales</taxon>
        <taxon>Anaerovoracaceae</taxon>
        <taxon>Mogibacterium</taxon>
    </lineage>
</organism>
<dbReference type="Pfam" id="PF20296">
    <property type="entry name" value="MTaX1"/>
    <property type="match status" value="1"/>
</dbReference>
<keyword evidence="3" id="KW-1185">Reference proteome</keyword>
<evidence type="ECO:0000313" key="2">
    <source>
        <dbReference type="EMBL" id="ASS37452.1"/>
    </source>
</evidence>
<dbReference type="InterPro" id="IPR046894">
    <property type="entry name" value="MTaX1"/>
</dbReference>
<feature type="domain" description="Methylase-associated X1" evidence="1">
    <location>
        <begin position="49"/>
        <end position="163"/>
    </location>
</feature>
<dbReference type="Proteomes" id="UP000214689">
    <property type="component" value="Chromosome"/>
</dbReference>